<evidence type="ECO:0000256" key="1">
    <source>
        <dbReference type="SAM" id="MobiDB-lite"/>
    </source>
</evidence>
<dbReference type="GO" id="GO:0004620">
    <property type="term" value="F:phospholipase activity"/>
    <property type="evidence" value="ECO:0007669"/>
    <property type="project" value="TreeGrafter"/>
</dbReference>
<dbReference type="GO" id="GO:0016020">
    <property type="term" value="C:membrane"/>
    <property type="evidence" value="ECO:0007669"/>
    <property type="project" value="TreeGrafter"/>
</dbReference>
<dbReference type="OrthoDB" id="539765at2759"/>
<feature type="compositionally biased region" description="Basic and acidic residues" evidence="1">
    <location>
        <begin position="1"/>
        <end position="14"/>
    </location>
</feature>
<evidence type="ECO:0000313" key="2">
    <source>
        <dbReference type="EMBL" id="PNH00723.1"/>
    </source>
</evidence>
<keyword evidence="3" id="KW-1185">Reference proteome</keyword>
<dbReference type="Proteomes" id="UP000236333">
    <property type="component" value="Unassembled WGS sequence"/>
</dbReference>
<dbReference type="GO" id="GO:0046513">
    <property type="term" value="P:ceramide biosynthetic process"/>
    <property type="evidence" value="ECO:0007669"/>
    <property type="project" value="TreeGrafter"/>
</dbReference>
<proteinExistence type="predicted"/>
<feature type="compositionally biased region" description="Acidic residues" evidence="1">
    <location>
        <begin position="471"/>
        <end position="481"/>
    </location>
</feature>
<reference evidence="2 3" key="1">
    <citation type="journal article" date="2017" name="Mol. Biol. Evol.">
        <title>The 4-celled Tetrabaena socialis nuclear genome reveals the essential components for genetic control of cell number at the origin of multicellularity in the volvocine lineage.</title>
        <authorList>
            <person name="Featherston J."/>
            <person name="Arakaki Y."/>
            <person name="Hanschen E.R."/>
            <person name="Ferris P.J."/>
            <person name="Michod R.E."/>
            <person name="Olson B.J.S.C."/>
            <person name="Nozaki H."/>
            <person name="Durand P.M."/>
        </authorList>
    </citation>
    <scope>NUCLEOTIDE SEQUENCE [LARGE SCALE GENOMIC DNA]</scope>
    <source>
        <strain evidence="2 3">NIES-571</strain>
    </source>
</reference>
<gene>
    <name evidence="2" type="ORF">TSOC_013441</name>
</gene>
<dbReference type="GO" id="GO:0071944">
    <property type="term" value="C:cell periphery"/>
    <property type="evidence" value="ECO:0007669"/>
    <property type="project" value="TreeGrafter"/>
</dbReference>
<dbReference type="GO" id="GO:0030149">
    <property type="term" value="P:sphingolipid catabolic process"/>
    <property type="evidence" value="ECO:0007669"/>
    <property type="project" value="TreeGrafter"/>
</dbReference>
<dbReference type="EMBL" id="PGGS01001201">
    <property type="protein sequence ID" value="PNH00723.1"/>
    <property type="molecule type" value="Genomic_DNA"/>
</dbReference>
<feature type="region of interest" description="Disordered" evidence="1">
    <location>
        <begin position="455"/>
        <end position="487"/>
    </location>
</feature>
<feature type="non-terminal residue" evidence="2">
    <location>
        <position position="1"/>
    </location>
</feature>
<organism evidence="2 3">
    <name type="scientific">Tetrabaena socialis</name>
    <dbReference type="NCBI Taxonomy" id="47790"/>
    <lineage>
        <taxon>Eukaryota</taxon>
        <taxon>Viridiplantae</taxon>
        <taxon>Chlorophyta</taxon>
        <taxon>core chlorophytes</taxon>
        <taxon>Chlorophyceae</taxon>
        <taxon>CS clade</taxon>
        <taxon>Chlamydomonadales</taxon>
        <taxon>Tetrabaenaceae</taxon>
        <taxon>Tetrabaena</taxon>
    </lineage>
</organism>
<accession>A0A2J7ZKD5</accession>
<comment type="caution">
    <text evidence="2">The sequence shown here is derived from an EMBL/GenBank/DDBJ whole genome shotgun (WGS) entry which is preliminary data.</text>
</comment>
<evidence type="ECO:0000313" key="3">
    <source>
        <dbReference type="Proteomes" id="UP000236333"/>
    </source>
</evidence>
<dbReference type="PANTHER" id="PTHR12393">
    <property type="entry name" value="SPHINGOMYELIN PHOSPHODIESTERASE RELATED"/>
    <property type="match status" value="1"/>
</dbReference>
<feature type="region of interest" description="Disordered" evidence="1">
    <location>
        <begin position="1"/>
        <end position="30"/>
    </location>
</feature>
<protein>
    <submittedName>
        <fullName evidence="2">Uncharacterized protein</fullName>
    </submittedName>
</protein>
<name>A0A2J7ZKD5_9CHLO</name>
<dbReference type="AlphaFoldDB" id="A0A2J7ZKD5"/>
<dbReference type="PANTHER" id="PTHR12393:SF6">
    <property type="entry name" value="SPHINGOMYELIN PHOSPHODIESTERASE 2"/>
    <property type="match status" value="1"/>
</dbReference>
<dbReference type="GO" id="GO:0005783">
    <property type="term" value="C:endoplasmic reticulum"/>
    <property type="evidence" value="ECO:0007669"/>
    <property type="project" value="TreeGrafter"/>
</dbReference>
<sequence>RDSGREESGGEHQQQEQQQPGAAPDATDEDPSRVWLPEVVHHFAGFLGGNELACTLRLVNKATAAHFRGPAHTTVRLSLPVPHHAFARRWGGADATRSLTIQQRKELPCLTARSGSIANLEVFLPRFASCERCCTPVASPTRRPRGPRQQTKSITVASNTKKAHRARAADYFVATLSNLVIVPRHPPLAVPLGMAVDVLRMDSNYFAPRYGAPFPQQGNFGDFSQPGFQRGPLHAWQPHVFSHSAQGRPHHSFQGPRNSVKRSFHEAGMGPSTSQPSLHQLRQDNFKKARRHFQDAASTPGPTPRIAPRAPDNRHGFLLNAPGSMALASGSHGGLQTFTPSSLPGGDLWKNSYGTLADKEAVQLGVSSGVDLLGSFYDDAGADVFDDVSGDSDLEAGDAQHPVQVEHGADDESTFPPAAKRKLAAQQAYISELEDQQLTLRERIFLLEQQLGEARRHQTPEALASGHSSDAEDASDEAERAEDERAA</sequence>